<dbReference type="InterPro" id="IPR051679">
    <property type="entry name" value="DASS-Related_Transporters"/>
</dbReference>
<reference evidence="6 7" key="1">
    <citation type="journal article" date="2014" name="PLoS Genet.">
        <title>Phylogenetically driven sequencing of extremely halophilic archaea reveals strategies for static and dynamic osmo-response.</title>
        <authorList>
            <person name="Becker E.A."/>
            <person name="Seitzer P.M."/>
            <person name="Tritt A."/>
            <person name="Larsen D."/>
            <person name="Krusor M."/>
            <person name="Yao A.I."/>
            <person name="Wu D."/>
            <person name="Madern D."/>
            <person name="Eisen J.A."/>
            <person name="Darling A.E."/>
            <person name="Facciotti M.T."/>
        </authorList>
    </citation>
    <scope>NUCLEOTIDE SEQUENCE [LARGE SCALE GENOMIC DNA]</scope>
    <source>
        <strain evidence="6 7">JCM 13552</strain>
    </source>
</reference>
<protein>
    <submittedName>
        <fullName evidence="6">Putative transport protein</fullName>
    </submittedName>
</protein>
<dbReference type="STRING" id="1227457.C451_02293"/>
<name>M0NF29_9EURY</name>
<dbReference type="EMBL" id="AOMF01000038">
    <property type="protein sequence ID" value="EMA56451.1"/>
    <property type="molecule type" value="Genomic_DNA"/>
</dbReference>
<comment type="caution">
    <text evidence="6">The sequence shown here is derived from an EMBL/GenBank/DDBJ whole genome shotgun (WGS) entry which is preliminary data.</text>
</comment>
<proteinExistence type="predicted"/>
<evidence type="ECO:0000256" key="4">
    <source>
        <dbReference type="ARBA" id="ARBA00023136"/>
    </source>
</evidence>
<evidence type="ECO:0000256" key="5">
    <source>
        <dbReference type="SAM" id="Phobius"/>
    </source>
</evidence>
<dbReference type="PANTHER" id="PTHR43652">
    <property type="entry name" value="BASIC AMINO ACID ANTIPORTER YFCC-RELATED"/>
    <property type="match status" value="1"/>
</dbReference>
<evidence type="ECO:0000256" key="1">
    <source>
        <dbReference type="ARBA" id="ARBA00004141"/>
    </source>
</evidence>
<dbReference type="PANTHER" id="PTHR43652:SF2">
    <property type="entry name" value="BASIC AMINO ACID ANTIPORTER YFCC-RELATED"/>
    <property type="match status" value="1"/>
</dbReference>
<dbReference type="GO" id="GO:0005886">
    <property type="term" value="C:plasma membrane"/>
    <property type="evidence" value="ECO:0007669"/>
    <property type="project" value="TreeGrafter"/>
</dbReference>
<evidence type="ECO:0000313" key="6">
    <source>
        <dbReference type="EMBL" id="EMA56451.1"/>
    </source>
</evidence>
<keyword evidence="3 5" id="KW-1133">Transmembrane helix</keyword>
<evidence type="ECO:0000256" key="3">
    <source>
        <dbReference type="ARBA" id="ARBA00022989"/>
    </source>
</evidence>
<sequence>MASVTAAAATAIDANPFAFVLAVPFAASTTFLGPVGYQTKLFVYGPDGDTFTDYFRIEAPLQLHLSVVSVVGIAFFWPLITTTDRFTRSDLQAPVPGSVEHHSQRTHQCVSSRTQFLDHRRQALPLE</sequence>
<accession>M0NF29</accession>
<gene>
    <name evidence="6" type="ORF">C451_02293</name>
</gene>
<comment type="subcellular location">
    <subcellularLocation>
        <location evidence="1">Membrane</location>
        <topology evidence="1">Multi-pass membrane protein</topology>
    </subcellularLocation>
</comment>
<keyword evidence="4 5" id="KW-0472">Membrane</keyword>
<feature type="transmembrane region" description="Helical" evidence="5">
    <location>
        <begin position="61"/>
        <end position="80"/>
    </location>
</feature>
<organism evidence="6 7">
    <name type="scientific">Halococcus thailandensis JCM 13552</name>
    <dbReference type="NCBI Taxonomy" id="1227457"/>
    <lineage>
        <taxon>Archaea</taxon>
        <taxon>Methanobacteriati</taxon>
        <taxon>Methanobacteriota</taxon>
        <taxon>Stenosarchaea group</taxon>
        <taxon>Halobacteria</taxon>
        <taxon>Halobacteriales</taxon>
        <taxon>Halococcaceae</taxon>
        <taxon>Halococcus</taxon>
    </lineage>
</organism>
<dbReference type="AlphaFoldDB" id="M0NF29"/>
<dbReference type="Proteomes" id="UP000011680">
    <property type="component" value="Unassembled WGS sequence"/>
</dbReference>
<keyword evidence="7" id="KW-1185">Reference proteome</keyword>
<evidence type="ECO:0000256" key="2">
    <source>
        <dbReference type="ARBA" id="ARBA00022692"/>
    </source>
</evidence>
<dbReference type="eggNOG" id="arCOG00237">
    <property type="taxonomic scope" value="Archaea"/>
</dbReference>
<evidence type="ECO:0000313" key="7">
    <source>
        <dbReference type="Proteomes" id="UP000011680"/>
    </source>
</evidence>
<keyword evidence="2 5" id="KW-0812">Transmembrane</keyword>